<proteinExistence type="predicted"/>
<keyword evidence="3" id="KW-1185">Reference proteome</keyword>
<dbReference type="Gene3D" id="3.10.200.10">
    <property type="entry name" value="Alpha carbonic anhydrase"/>
    <property type="match status" value="1"/>
</dbReference>
<sequence length="143" mass="15680">MVRPPVLGWSHLKSSGLSLLAKQIWGTLRSHLLRPARWCSQVPCAQRRRNDALHPVWKGPASVPGGTRQSPINIRWRDSVYDPQLQPLGVSYNAEACLYVWNTGYLFQVEFDDSTEGSGEPERGSGPLAPVSPESGSQQGGEG</sequence>
<evidence type="ECO:0000313" key="3">
    <source>
        <dbReference type="Proteomes" id="UP000515208"/>
    </source>
</evidence>
<name>A0A6P3H587_BISBB</name>
<reference evidence="4" key="1">
    <citation type="submission" date="2025-08" db="UniProtKB">
        <authorList>
            <consortium name="RefSeq"/>
        </authorList>
    </citation>
    <scope>IDENTIFICATION</scope>
    <source>
        <tissue evidence="4">Blood</tissue>
    </source>
</reference>
<dbReference type="InterPro" id="IPR036398">
    <property type="entry name" value="CA_dom_sf"/>
</dbReference>
<organism evidence="3 4">
    <name type="scientific">Bison bison bison</name>
    <name type="common">North American plains bison</name>
    <dbReference type="NCBI Taxonomy" id="43346"/>
    <lineage>
        <taxon>Eukaryota</taxon>
        <taxon>Metazoa</taxon>
        <taxon>Chordata</taxon>
        <taxon>Craniata</taxon>
        <taxon>Vertebrata</taxon>
        <taxon>Euteleostomi</taxon>
        <taxon>Mammalia</taxon>
        <taxon>Eutheria</taxon>
        <taxon>Laurasiatheria</taxon>
        <taxon>Artiodactyla</taxon>
        <taxon>Ruminantia</taxon>
        <taxon>Pecora</taxon>
        <taxon>Bovidae</taxon>
        <taxon>Bovinae</taxon>
        <taxon>Bison</taxon>
    </lineage>
</organism>
<feature type="region of interest" description="Disordered" evidence="1">
    <location>
        <begin position="112"/>
        <end position="143"/>
    </location>
</feature>
<dbReference type="Pfam" id="PF00194">
    <property type="entry name" value="Carb_anhydrase"/>
    <property type="match status" value="1"/>
</dbReference>
<dbReference type="KEGG" id="bbis:104988826"/>
<feature type="domain" description="Alpha-carbonic anhydrase" evidence="2">
    <location>
        <begin position="57"/>
        <end position="115"/>
    </location>
</feature>
<protein>
    <submittedName>
        <fullName evidence="4">Carbonic anhydrase 5A, mitochondrial-like</fullName>
    </submittedName>
</protein>
<evidence type="ECO:0000259" key="2">
    <source>
        <dbReference type="Pfam" id="PF00194"/>
    </source>
</evidence>
<dbReference type="AlphaFoldDB" id="A0A6P3H587"/>
<gene>
    <name evidence="4" type="primary">LOC104988826</name>
</gene>
<dbReference type="Proteomes" id="UP000515208">
    <property type="component" value="Unplaced"/>
</dbReference>
<evidence type="ECO:0000313" key="4">
    <source>
        <dbReference type="RefSeq" id="XP_010838618.1"/>
    </source>
</evidence>
<accession>A0A6P3H587</accession>
<dbReference type="SUPFAM" id="SSF51069">
    <property type="entry name" value="Carbonic anhydrase"/>
    <property type="match status" value="1"/>
</dbReference>
<dbReference type="RefSeq" id="XP_010838618.1">
    <property type="nucleotide sequence ID" value="XM_010840316.1"/>
</dbReference>
<dbReference type="GeneID" id="104988826"/>
<dbReference type="InterPro" id="IPR001148">
    <property type="entry name" value="CA_dom"/>
</dbReference>
<evidence type="ECO:0000256" key="1">
    <source>
        <dbReference type="SAM" id="MobiDB-lite"/>
    </source>
</evidence>